<dbReference type="InterPro" id="IPR029044">
    <property type="entry name" value="Nucleotide-diphossugar_trans"/>
</dbReference>
<dbReference type="PANTHER" id="PTHR43685:SF2">
    <property type="entry name" value="GLYCOSYLTRANSFERASE 2-LIKE DOMAIN-CONTAINING PROTEIN"/>
    <property type="match status" value="1"/>
</dbReference>
<organism evidence="2 3">
    <name type="scientific">Candidatus Woesebacteria bacterium GWA1_41_8</name>
    <dbReference type="NCBI Taxonomy" id="1802471"/>
    <lineage>
        <taxon>Bacteria</taxon>
        <taxon>Candidatus Woeseibacteriota</taxon>
    </lineage>
</organism>
<dbReference type="Gene3D" id="3.90.550.10">
    <property type="entry name" value="Spore Coat Polysaccharide Biosynthesis Protein SpsA, Chain A"/>
    <property type="match status" value="1"/>
</dbReference>
<evidence type="ECO:0000259" key="1">
    <source>
        <dbReference type="Pfam" id="PF00535"/>
    </source>
</evidence>
<proteinExistence type="predicted"/>
<gene>
    <name evidence="2" type="ORF">A2115_01540</name>
</gene>
<dbReference type="STRING" id="1802471.A2115_01540"/>
<dbReference type="PANTHER" id="PTHR43685">
    <property type="entry name" value="GLYCOSYLTRANSFERASE"/>
    <property type="match status" value="1"/>
</dbReference>
<evidence type="ECO:0000313" key="3">
    <source>
        <dbReference type="Proteomes" id="UP000176198"/>
    </source>
</evidence>
<feature type="domain" description="Glycosyltransferase 2-like" evidence="1">
    <location>
        <begin position="21"/>
        <end position="191"/>
    </location>
</feature>
<dbReference type="AlphaFoldDB" id="A0A1F7WH64"/>
<comment type="caution">
    <text evidence="2">The sequence shown here is derived from an EMBL/GenBank/DDBJ whole genome shotgun (WGS) entry which is preliminary data.</text>
</comment>
<name>A0A1F7WH64_9BACT</name>
<evidence type="ECO:0000313" key="2">
    <source>
        <dbReference type="EMBL" id="OGM02176.1"/>
    </source>
</evidence>
<dbReference type="Pfam" id="PF00535">
    <property type="entry name" value="Glycos_transf_2"/>
    <property type="match status" value="1"/>
</dbReference>
<dbReference type="Proteomes" id="UP000176198">
    <property type="component" value="Unassembled WGS sequence"/>
</dbReference>
<dbReference type="InterPro" id="IPR050834">
    <property type="entry name" value="Glycosyltransf_2"/>
</dbReference>
<protein>
    <recommendedName>
        <fullName evidence="1">Glycosyltransferase 2-like domain-containing protein</fullName>
    </recommendedName>
</protein>
<reference evidence="2 3" key="1">
    <citation type="journal article" date="2016" name="Nat. Commun.">
        <title>Thousands of microbial genomes shed light on interconnected biogeochemical processes in an aquifer system.</title>
        <authorList>
            <person name="Anantharaman K."/>
            <person name="Brown C.T."/>
            <person name="Hug L.A."/>
            <person name="Sharon I."/>
            <person name="Castelle C.J."/>
            <person name="Probst A.J."/>
            <person name="Thomas B.C."/>
            <person name="Singh A."/>
            <person name="Wilkins M.J."/>
            <person name="Karaoz U."/>
            <person name="Brodie E.L."/>
            <person name="Williams K.H."/>
            <person name="Hubbard S.S."/>
            <person name="Banfield J.F."/>
        </authorList>
    </citation>
    <scope>NUCLEOTIDE SEQUENCE [LARGE SCALE GENOMIC DNA]</scope>
</reference>
<dbReference type="SUPFAM" id="SSF53448">
    <property type="entry name" value="Nucleotide-diphospho-sugar transferases"/>
    <property type="match status" value="1"/>
</dbReference>
<sequence length="361" mass="42525">MPKLSRGTKLKMSIWENVSITIAIPLFNRLELLKRTVESVFNQTVPPNEFIIVDNGSTDGSYEYALSLKNRGVQIFRNRTNLGMIGNWNECIKKAKSKYVVVLGSDDIILPNYISTWKKKIAKVDRQNVAAFFSGGYIIDGNDKIKGIYKPFNADLLLKPPRSLRFLWENLHLYLSTTGWTVYDRHILEKLGYYRKKYEIAAENDLTVRILPRFPVFYSKDVNFAFRRHGLQGFDKKVKNFDFTQERENIENGLRVYLDFEKDESIAKSFSQKEQKLRLIVRIPASYYLVFSLLSYFVGDKRAKGYLDIFLKFYPKPIFTPMTLRLGLKWFEKIFREYLRNFYVRLGMRNRTIQDYFATLP</sequence>
<accession>A0A1F7WH64</accession>
<dbReference type="EMBL" id="MGFJ01000028">
    <property type="protein sequence ID" value="OGM02176.1"/>
    <property type="molecule type" value="Genomic_DNA"/>
</dbReference>
<dbReference type="InterPro" id="IPR001173">
    <property type="entry name" value="Glyco_trans_2-like"/>
</dbReference>